<protein>
    <submittedName>
        <fullName evidence="1 2">Uncharacterized protein</fullName>
    </submittedName>
</protein>
<reference evidence="1" key="2">
    <citation type="journal article" date="2020" name="BMC">
        <title>Leishmania infection induces a limited differential gene expression in the sand fly midgut.</title>
        <authorList>
            <person name="Coutinho-Abreu I.V."/>
            <person name="Serafim T.D."/>
            <person name="Meneses C."/>
            <person name="Kamhawi S."/>
            <person name="Oliveira F."/>
            <person name="Valenzuela J.G."/>
        </authorList>
    </citation>
    <scope>NUCLEOTIDE SEQUENCE</scope>
    <source>
        <strain evidence="1">Jacobina</strain>
        <tissue evidence="1">Midgut</tissue>
    </source>
</reference>
<dbReference type="EnsemblMetazoa" id="LLOJ001743-RA">
    <property type="protein sequence ID" value="LLOJ001743-PA"/>
    <property type="gene ID" value="LLOJ001743"/>
</dbReference>
<evidence type="ECO:0000313" key="1">
    <source>
        <dbReference type="EMBL" id="MBC1172923.1"/>
    </source>
</evidence>
<dbReference type="VEuPathDB" id="VectorBase:LLONM1_007735"/>
<evidence type="ECO:0000313" key="2">
    <source>
        <dbReference type="EnsemblMetazoa" id="LLOJ001743-PA"/>
    </source>
</evidence>
<dbReference type="EMBL" id="GITU01004220">
    <property type="protein sequence ID" value="MBC1172923.1"/>
    <property type="molecule type" value="Transcribed_RNA"/>
</dbReference>
<dbReference type="Proteomes" id="UP000092461">
    <property type="component" value="Unassembled WGS sequence"/>
</dbReference>
<organism evidence="2 3">
    <name type="scientific">Lutzomyia longipalpis</name>
    <name type="common">Sand fly</name>
    <dbReference type="NCBI Taxonomy" id="7200"/>
    <lineage>
        <taxon>Eukaryota</taxon>
        <taxon>Metazoa</taxon>
        <taxon>Ecdysozoa</taxon>
        <taxon>Arthropoda</taxon>
        <taxon>Hexapoda</taxon>
        <taxon>Insecta</taxon>
        <taxon>Pterygota</taxon>
        <taxon>Neoptera</taxon>
        <taxon>Endopterygota</taxon>
        <taxon>Diptera</taxon>
        <taxon>Nematocera</taxon>
        <taxon>Psychodoidea</taxon>
        <taxon>Psychodidae</taxon>
        <taxon>Lutzomyia</taxon>
        <taxon>Lutzomyia</taxon>
    </lineage>
</organism>
<dbReference type="AlphaFoldDB" id="A0A1B0CBW3"/>
<reference evidence="2" key="3">
    <citation type="submission" date="2020-05" db="UniProtKB">
        <authorList>
            <consortium name="EnsemblMetazoa"/>
        </authorList>
    </citation>
    <scope>IDENTIFICATION</scope>
    <source>
        <strain evidence="2">Jacobina</strain>
    </source>
</reference>
<dbReference type="VEuPathDB" id="VectorBase:LLOJ001743"/>
<proteinExistence type="predicted"/>
<reference evidence="3" key="1">
    <citation type="submission" date="2012-05" db="EMBL/GenBank/DDBJ databases">
        <title>Whole Genome Assembly of Lutzomyia longipalpis.</title>
        <authorList>
            <person name="Richards S."/>
            <person name="Qu C."/>
            <person name="Dillon R."/>
            <person name="Worley K."/>
            <person name="Scherer S."/>
            <person name="Batterton M."/>
            <person name="Taylor A."/>
            <person name="Hawes A."/>
            <person name="Hernandez B."/>
            <person name="Kovar C."/>
            <person name="Mandapat C."/>
            <person name="Pham C."/>
            <person name="Qu C."/>
            <person name="Jing C."/>
            <person name="Bess C."/>
            <person name="Bandaranaike D."/>
            <person name="Ngo D."/>
            <person name="Ongeri F."/>
            <person name="Arias F."/>
            <person name="Lara F."/>
            <person name="Weissenberger G."/>
            <person name="Kamau G."/>
            <person name="Han H."/>
            <person name="Shen H."/>
            <person name="Dinh H."/>
            <person name="Khalil I."/>
            <person name="Jones J."/>
            <person name="Shafer J."/>
            <person name="Jayaseelan J."/>
            <person name="Quiroz J."/>
            <person name="Blankenburg K."/>
            <person name="Nguyen L."/>
            <person name="Jackson L."/>
            <person name="Francisco L."/>
            <person name="Tang L.-Y."/>
            <person name="Pu L.-L."/>
            <person name="Perales L."/>
            <person name="Lorensuhewa L."/>
            <person name="Munidasa M."/>
            <person name="Coyle M."/>
            <person name="Taylor M."/>
            <person name="Puazo M."/>
            <person name="Firestine M."/>
            <person name="Scheel M."/>
            <person name="Javaid M."/>
            <person name="Wang M."/>
            <person name="Li M."/>
            <person name="Tabassum N."/>
            <person name="Saada N."/>
            <person name="Osuji N."/>
            <person name="Aqrawi P."/>
            <person name="Fu Q."/>
            <person name="Thornton R."/>
            <person name="Raj R."/>
            <person name="Goodspeed R."/>
            <person name="Mata R."/>
            <person name="Najjar R."/>
            <person name="Gubbala S."/>
            <person name="Lee S."/>
            <person name="Denson S."/>
            <person name="Patil S."/>
            <person name="Macmil S."/>
            <person name="Qi S."/>
            <person name="Matskevitch T."/>
            <person name="Palculict T."/>
            <person name="Mathew T."/>
            <person name="Vee V."/>
            <person name="Velamala V."/>
            <person name="Korchina V."/>
            <person name="Cai W."/>
            <person name="Liu W."/>
            <person name="Dai W."/>
            <person name="Zou X."/>
            <person name="Zhu Y."/>
            <person name="Zhang Y."/>
            <person name="Wu Y.-Q."/>
            <person name="Xin Y."/>
            <person name="Nazarath L."/>
            <person name="Kovar C."/>
            <person name="Han Y."/>
            <person name="Muzny D."/>
            <person name="Gibbs R."/>
        </authorList>
    </citation>
    <scope>NUCLEOTIDE SEQUENCE [LARGE SCALE GENOMIC DNA]</scope>
    <source>
        <strain evidence="3">Jacobina</strain>
    </source>
</reference>
<evidence type="ECO:0000313" key="3">
    <source>
        <dbReference type="Proteomes" id="UP000092461"/>
    </source>
</evidence>
<name>A0A1B0CBW3_LUTLO</name>
<accession>A0A1B0CBW3</accession>
<keyword evidence="3" id="KW-1185">Reference proteome</keyword>
<sequence>LVRNVVYPYLRALKSSNVDSIDCFTNELVEKRNFQWKNNVERYLQDEEKYSRVNQKTPVEMARSHSRNHLENNVRKMDECQMRNHIELAIEEQHPATIQALLDESLDLGISLSGESVKDILEFAARAGNRDIIEKMRYFCAKTQPELLLKAQRFILYEIRIIWKEGNTERAMKKLRKTYPSIMAWNPVEVHRILRIFSRETVGQKSEGVLLNFIKLAEFISTDFDDHFALEIIWRDCFFSRWFSDQEVAVKLFCQQPPIQKFVEQQSKLIAFKLLIKHRTETVYRLIELLLDAQVNMKATCREVLMVLFDYQYWRNNSTGCSEIIQSSDELGIPLGPEYEKKLVILLLKPRPIVTTKKQPAPTVEYKF</sequence>
<dbReference type="EMBL" id="AJWK01005908">
    <property type="status" value="NOT_ANNOTATED_CDS"/>
    <property type="molecule type" value="Genomic_DNA"/>
</dbReference>